<evidence type="ECO:0000313" key="1">
    <source>
        <dbReference type="EMBL" id="MEC0232607.1"/>
    </source>
</evidence>
<dbReference type="Proteomes" id="UP001338137">
    <property type="component" value="Unassembled WGS sequence"/>
</dbReference>
<organism evidence="1 2">
    <name type="scientific">Paenibacillus alba</name>
    <dbReference type="NCBI Taxonomy" id="1197127"/>
    <lineage>
        <taxon>Bacteria</taxon>
        <taxon>Bacillati</taxon>
        <taxon>Bacillota</taxon>
        <taxon>Bacilli</taxon>
        <taxon>Bacillales</taxon>
        <taxon>Paenibacillaceae</taxon>
        <taxon>Paenibacillus</taxon>
    </lineage>
</organism>
<sequence>ITQVTSSNNSVARVELGTGDNAGKAFVIGNKAGTANLNVSFKTIKGEVKQATIPVTVKADAIDVSQITAEDSATVTNGSSPFVAAKIKVTDSYGIKYEKDEVAKYNHVLGLTFAASHVKNGTVSINQYGEITATRSASAPVTFDLTTTASNGKSVVTAITVN</sequence>
<dbReference type="Gene3D" id="2.60.40.1080">
    <property type="match status" value="1"/>
</dbReference>
<dbReference type="EMBL" id="JARLKY010000139">
    <property type="protein sequence ID" value="MEC0232607.1"/>
    <property type="molecule type" value="Genomic_DNA"/>
</dbReference>
<reference evidence="1 2" key="1">
    <citation type="submission" date="2023-03" db="EMBL/GenBank/DDBJ databases">
        <title>Bacillus Genome Sequencing.</title>
        <authorList>
            <person name="Dunlap C."/>
        </authorList>
    </citation>
    <scope>NUCLEOTIDE SEQUENCE [LARGE SCALE GENOMIC DNA]</scope>
    <source>
        <strain evidence="1 2">BD-533</strain>
    </source>
</reference>
<accession>A0ABU6GEJ5</accession>
<protein>
    <submittedName>
        <fullName evidence="1">Uncharacterized protein</fullName>
    </submittedName>
</protein>
<keyword evidence="2" id="KW-1185">Reference proteome</keyword>
<gene>
    <name evidence="1" type="ORF">P4I72_36450</name>
</gene>
<feature type="non-terminal residue" evidence="1">
    <location>
        <position position="1"/>
    </location>
</feature>
<proteinExistence type="predicted"/>
<name>A0ABU6GEJ5_9BACL</name>
<evidence type="ECO:0000313" key="2">
    <source>
        <dbReference type="Proteomes" id="UP001338137"/>
    </source>
</evidence>
<comment type="caution">
    <text evidence="1">The sequence shown here is derived from an EMBL/GenBank/DDBJ whole genome shotgun (WGS) entry which is preliminary data.</text>
</comment>